<reference evidence="2 3" key="1">
    <citation type="submission" date="2016-09" db="EMBL/GenBank/DDBJ databases">
        <title>Bacillus aquimaris SAMM genome sequence reveals colonization and biosurfactant production capacities.</title>
        <authorList>
            <person name="Waghmode S.R."/>
            <person name="Suryavanshi M.V."/>
        </authorList>
    </citation>
    <scope>NUCLEOTIDE SEQUENCE [LARGE SCALE GENOMIC DNA]</scope>
    <source>
        <strain evidence="2 3">SAMM</strain>
    </source>
</reference>
<feature type="transmembrane region" description="Helical" evidence="1">
    <location>
        <begin position="119"/>
        <end position="137"/>
    </location>
</feature>
<accession>A0A1J6W2D4</accession>
<dbReference type="OrthoDB" id="2881422at2"/>
<dbReference type="AlphaFoldDB" id="A0A1J6W2D4"/>
<feature type="transmembrane region" description="Helical" evidence="1">
    <location>
        <begin position="45"/>
        <end position="66"/>
    </location>
</feature>
<dbReference type="RefSeq" id="WP_071617418.1">
    <property type="nucleotide sequence ID" value="NZ_MINN01000074.1"/>
</dbReference>
<dbReference type="Proteomes" id="UP000182062">
    <property type="component" value="Unassembled WGS sequence"/>
</dbReference>
<keyword evidence="1" id="KW-1133">Transmembrane helix</keyword>
<evidence type="ECO:0000256" key="1">
    <source>
        <dbReference type="SAM" id="Phobius"/>
    </source>
</evidence>
<keyword evidence="1" id="KW-0472">Membrane</keyword>
<feature type="transmembrane region" description="Helical" evidence="1">
    <location>
        <begin position="6"/>
        <end position="25"/>
    </location>
</feature>
<feature type="transmembrane region" description="Helical" evidence="1">
    <location>
        <begin position="72"/>
        <end position="92"/>
    </location>
</feature>
<evidence type="ECO:0000313" key="3">
    <source>
        <dbReference type="Proteomes" id="UP000182062"/>
    </source>
</evidence>
<feature type="transmembrane region" description="Helical" evidence="1">
    <location>
        <begin position="143"/>
        <end position="164"/>
    </location>
</feature>
<evidence type="ECO:0000313" key="2">
    <source>
        <dbReference type="EMBL" id="OIU71749.1"/>
    </source>
</evidence>
<protein>
    <submittedName>
        <fullName evidence="2">Uncharacterized protein</fullName>
    </submittedName>
</protein>
<dbReference type="EMBL" id="MINN01000074">
    <property type="protein sequence ID" value="OIU71749.1"/>
    <property type="molecule type" value="Genomic_DNA"/>
</dbReference>
<keyword evidence="3" id="KW-1185">Reference proteome</keyword>
<keyword evidence="1" id="KW-0812">Transmembrane</keyword>
<comment type="caution">
    <text evidence="2">The sequence shown here is derived from an EMBL/GenBank/DDBJ whole genome shotgun (WGS) entry which is preliminary data.</text>
</comment>
<organism evidence="2 3">
    <name type="scientific">Rossellomorea aquimaris</name>
    <dbReference type="NCBI Taxonomy" id="189382"/>
    <lineage>
        <taxon>Bacteria</taxon>
        <taxon>Bacillati</taxon>
        <taxon>Bacillota</taxon>
        <taxon>Bacilli</taxon>
        <taxon>Bacillales</taxon>
        <taxon>Bacillaceae</taxon>
        <taxon>Rossellomorea</taxon>
    </lineage>
</organism>
<name>A0A1J6W2D4_9BACI</name>
<gene>
    <name evidence="2" type="ORF">BHE18_03570</name>
</gene>
<proteinExistence type="predicted"/>
<sequence length="185" mass="20684">MNFTDSLVTYFLLWGMPVFMVMRAYLEMSGDVKKEALSDFRTPRFIFTIGFMVTGAFAAHAGMLFSTNSLRYIGTSLLITGLVVSSFQTWKFSKGRSAYLKMSGDVKKEALSDFRTPRFIFTIGFMVTGAFAAHAGILFSTNLLRYIGTSLLIIGLVVSSLQTWKFSKGRSAYMLLIGTLLIFLF</sequence>